<protein>
    <recommendedName>
        <fullName evidence="12">3-isopropylmalate dehydratase large subunit</fullName>
        <ecNumber evidence="12">4.2.1.33</ecNumber>
    </recommendedName>
    <alternativeName>
        <fullName evidence="12">Alpha-IPM isomerase</fullName>
        <shortName evidence="12">IPMI</shortName>
    </alternativeName>
    <alternativeName>
        <fullName evidence="12">Isopropylmalate isomerase</fullName>
    </alternativeName>
</protein>
<evidence type="ECO:0000256" key="1">
    <source>
        <dbReference type="ARBA" id="ARBA00000491"/>
    </source>
</evidence>
<dbReference type="FunFam" id="3.30.499.10:FF:000007">
    <property type="entry name" value="3-isopropylmalate dehydratase large subunit"/>
    <property type="match status" value="1"/>
</dbReference>
<dbReference type="InterPro" id="IPR001030">
    <property type="entry name" value="Acoase/IPM_deHydtase_lsu_aba"/>
</dbReference>
<dbReference type="Proteomes" id="UP000066480">
    <property type="component" value="Chromosome"/>
</dbReference>
<dbReference type="GO" id="GO:0046872">
    <property type="term" value="F:metal ion binding"/>
    <property type="evidence" value="ECO:0007669"/>
    <property type="project" value="UniProtKB-KW"/>
</dbReference>
<dbReference type="UniPathway" id="UPA00946"/>
<dbReference type="OrthoDB" id="9802769at2"/>
<keyword evidence="14" id="KW-0413">Isomerase</keyword>
<organism evidence="14 15">
    <name type="scientific">Luteipulveratus mongoliensis</name>
    <dbReference type="NCBI Taxonomy" id="571913"/>
    <lineage>
        <taxon>Bacteria</taxon>
        <taxon>Bacillati</taxon>
        <taxon>Actinomycetota</taxon>
        <taxon>Actinomycetes</taxon>
        <taxon>Micrococcales</taxon>
        <taxon>Dermacoccaceae</taxon>
        <taxon>Luteipulveratus</taxon>
    </lineage>
</organism>
<dbReference type="EMBL" id="CP011112">
    <property type="protein sequence ID" value="AKU16343.1"/>
    <property type="molecule type" value="Genomic_DNA"/>
</dbReference>
<dbReference type="CDD" id="cd01583">
    <property type="entry name" value="IPMI"/>
    <property type="match status" value="1"/>
</dbReference>
<dbReference type="InterPro" id="IPR015931">
    <property type="entry name" value="Acnase/IPM_dHydase_lsu_aba_1/3"/>
</dbReference>
<name>A0A0K1JID7_9MICO</name>
<keyword evidence="6 12" id="KW-0028">Amino-acid biosynthesis</keyword>
<dbReference type="PATRIC" id="fig|571913.6.peg.2345"/>
<evidence type="ECO:0000256" key="10">
    <source>
        <dbReference type="ARBA" id="ARBA00023239"/>
    </source>
</evidence>
<evidence type="ECO:0000256" key="12">
    <source>
        <dbReference type="HAMAP-Rule" id="MF_01026"/>
    </source>
</evidence>
<dbReference type="GO" id="GO:0016853">
    <property type="term" value="F:isomerase activity"/>
    <property type="evidence" value="ECO:0007669"/>
    <property type="project" value="UniProtKB-KW"/>
</dbReference>
<gene>
    <name evidence="12" type="primary">leuC</name>
    <name evidence="14" type="ORF">VV02_11515</name>
</gene>
<keyword evidence="8 12" id="KW-0408">Iron</keyword>
<evidence type="ECO:0000259" key="13">
    <source>
        <dbReference type="Pfam" id="PF00330"/>
    </source>
</evidence>
<feature type="domain" description="Aconitase/3-isopropylmalate dehydratase large subunit alpha/beta/alpha" evidence="13">
    <location>
        <begin position="23"/>
        <end position="471"/>
    </location>
</feature>
<comment type="cofactor">
    <cofactor evidence="12">
        <name>[4Fe-4S] cluster</name>
        <dbReference type="ChEBI" id="CHEBI:49883"/>
    </cofactor>
    <text evidence="12">Binds 1 [4Fe-4S] cluster per subunit.</text>
</comment>
<dbReference type="EC" id="4.2.1.33" evidence="12"/>
<feature type="binding site" evidence="12">
    <location>
        <position position="424"/>
    </location>
    <ligand>
        <name>[4Fe-4S] cluster</name>
        <dbReference type="ChEBI" id="CHEBI:49883"/>
    </ligand>
</feature>
<dbReference type="PRINTS" id="PR00415">
    <property type="entry name" value="ACONITASE"/>
</dbReference>
<proteinExistence type="inferred from homology"/>
<dbReference type="InterPro" id="IPR036008">
    <property type="entry name" value="Aconitase_4Fe-4S_dom"/>
</dbReference>
<comment type="pathway">
    <text evidence="3 12">Amino-acid biosynthesis; L-leucine biosynthesis; L-leucine from 3-methyl-2-oxobutanoate: step 2/4.</text>
</comment>
<evidence type="ECO:0000256" key="3">
    <source>
        <dbReference type="ARBA" id="ARBA00004729"/>
    </source>
</evidence>
<dbReference type="InterPro" id="IPR050067">
    <property type="entry name" value="IPM_dehydratase_rel_enz"/>
</dbReference>
<dbReference type="PANTHER" id="PTHR43822:SF9">
    <property type="entry name" value="3-ISOPROPYLMALATE DEHYDRATASE"/>
    <property type="match status" value="1"/>
</dbReference>
<dbReference type="STRING" id="571913.VV02_11515"/>
<dbReference type="GO" id="GO:0003861">
    <property type="term" value="F:3-isopropylmalate dehydratase activity"/>
    <property type="evidence" value="ECO:0007669"/>
    <property type="project" value="UniProtKB-UniRule"/>
</dbReference>
<comment type="subunit">
    <text evidence="12">Heterodimer of LeuC and LeuD.</text>
</comment>
<evidence type="ECO:0000256" key="2">
    <source>
        <dbReference type="ARBA" id="ARBA00002695"/>
    </source>
</evidence>
<evidence type="ECO:0000256" key="9">
    <source>
        <dbReference type="ARBA" id="ARBA00023014"/>
    </source>
</evidence>
<dbReference type="GO" id="GO:0051539">
    <property type="term" value="F:4 iron, 4 sulfur cluster binding"/>
    <property type="evidence" value="ECO:0007669"/>
    <property type="project" value="UniProtKB-KW"/>
</dbReference>
<dbReference type="PANTHER" id="PTHR43822">
    <property type="entry name" value="HOMOACONITASE, MITOCHONDRIAL-RELATED"/>
    <property type="match status" value="1"/>
</dbReference>
<dbReference type="NCBIfam" id="NF009116">
    <property type="entry name" value="PRK12466.1"/>
    <property type="match status" value="1"/>
</dbReference>
<keyword evidence="11 12" id="KW-0100">Branched-chain amino acid biosynthesis</keyword>
<dbReference type="UniPathway" id="UPA00048">
    <property type="reaction ID" value="UER00071"/>
</dbReference>
<dbReference type="InterPro" id="IPR033941">
    <property type="entry name" value="IPMI_cat"/>
</dbReference>
<dbReference type="HAMAP" id="MF_01026">
    <property type="entry name" value="LeuC_type1"/>
    <property type="match status" value="1"/>
</dbReference>
<comment type="catalytic activity">
    <reaction evidence="1 12">
        <text>(2R,3S)-3-isopropylmalate = (2S)-2-isopropylmalate</text>
        <dbReference type="Rhea" id="RHEA:32287"/>
        <dbReference type="ChEBI" id="CHEBI:1178"/>
        <dbReference type="ChEBI" id="CHEBI:35121"/>
        <dbReference type="EC" id="4.2.1.33"/>
    </reaction>
</comment>
<evidence type="ECO:0000256" key="7">
    <source>
        <dbReference type="ARBA" id="ARBA00022723"/>
    </source>
</evidence>
<keyword evidence="9 12" id="KW-0411">Iron-sulfur</keyword>
<evidence type="ECO:0000256" key="4">
    <source>
        <dbReference type="ARBA" id="ARBA00022430"/>
    </source>
</evidence>
<dbReference type="NCBIfam" id="NF004016">
    <property type="entry name" value="PRK05478.1"/>
    <property type="match status" value="1"/>
</dbReference>
<evidence type="ECO:0000313" key="14">
    <source>
        <dbReference type="EMBL" id="AKU16343.1"/>
    </source>
</evidence>
<dbReference type="SUPFAM" id="SSF53732">
    <property type="entry name" value="Aconitase iron-sulfur domain"/>
    <property type="match status" value="1"/>
</dbReference>
<evidence type="ECO:0000256" key="8">
    <source>
        <dbReference type="ARBA" id="ARBA00023004"/>
    </source>
</evidence>
<dbReference type="Gene3D" id="3.30.499.10">
    <property type="entry name" value="Aconitase, domain 3"/>
    <property type="match status" value="2"/>
</dbReference>
<keyword evidence="15" id="KW-1185">Reference proteome</keyword>
<keyword evidence="4 12" id="KW-0432">Leucine biosynthesis</keyword>
<feature type="binding site" evidence="12">
    <location>
        <position position="421"/>
    </location>
    <ligand>
        <name>[4Fe-4S] cluster</name>
        <dbReference type="ChEBI" id="CHEBI:49883"/>
    </ligand>
</feature>
<comment type="function">
    <text evidence="2 12">Catalyzes the isomerization between 2-isopropylmalate and 3-isopropylmalate, via the formation of 2-isopropylmaleate.</text>
</comment>
<comment type="similarity">
    <text evidence="12">Belongs to the aconitase/IPM isomerase family. LeuC type 1 subfamily.</text>
</comment>
<keyword evidence="10 12" id="KW-0456">Lyase</keyword>
<accession>A0A0K1JID7</accession>
<evidence type="ECO:0000256" key="5">
    <source>
        <dbReference type="ARBA" id="ARBA00022485"/>
    </source>
</evidence>
<dbReference type="InterPro" id="IPR004430">
    <property type="entry name" value="3-IsopropMal_deHydase_lsu"/>
</dbReference>
<dbReference type="PROSITE" id="PS00450">
    <property type="entry name" value="ACONITASE_1"/>
    <property type="match status" value="1"/>
</dbReference>
<dbReference type="KEGG" id="lmoi:VV02_11515"/>
<sequence>MGWTWGWPRCHTEERALPRTLAEKVWDEHVVRRVAGEPDLLYIDLHLLHEVTSPQAFDGLRHAGRGVRRVDQTVATEDHNVPTTPGPITDPVSRTQVETLRKNCAEFGVRLFPMGDAEQGIVHIIGPQLGLTQPGMTIVCGDSHTSTHGAFGALAFGIGTSEVEHVLATQTLPLKPFRTMAINVEGDLPAGVTAKDIILAVIAEIGTGGGQGYVLEYRGSAIEQLSMEARMTVCNMSIEAGARAGMIAPDDTTFDYLEGRPHAPSGDDWDAAVEAWRSLRTDEGAEFDHEVHIDAAQLAPFVTWGTNPGQGLPLSASVPDPESFGDEGDKASAERALTYMGLEAGTPLREISVDTVFLGSCTNGRIEDLRAAADVIKGRQVAQGVRMLVVPGSARVRLQAESEGLDQVFSDAGAEWRLAGCSMCLGMNPDQLVPGERCASTSNRNFEGRQGKGGRTHLVSPLVAAATAVRGTLSSPSDL</sequence>
<dbReference type="NCBIfam" id="TIGR00170">
    <property type="entry name" value="leuC"/>
    <property type="match status" value="1"/>
</dbReference>
<dbReference type="InterPro" id="IPR018136">
    <property type="entry name" value="Aconitase_4Fe-4S_BS"/>
</dbReference>
<dbReference type="PROSITE" id="PS01244">
    <property type="entry name" value="ACONITASE_2"/>
    <property type="match status" value="1"/>
</dbReference>
<keyword evidence="5 12" id="KW-0004">4Fe-4S</keyword>
<evidence type="ECO:0000256" key="6">
    <source>
        <dbReference type="ARBA" id="ARBA00022605"/>
    </source>
</evidence>
<reference evidence="14 15" key="1">
    <citation type="submission" date="2015-03" db="EMBL/GenBank/DDBJ databases">
        <title>Luteipulveratus halotolerans sp. nov., a novel actinobacterium (Dermacoccaceae) from Sarawak, Malaysia.</title>
        <authorList>
            <person name="Juboi H."/>
            <person name="Basik A."/>
            <person name="Shamsul S.S."/>
            <person name="Arnold P."/>
            <person name="Schmitt E.K."/>
            <person name="Sanglier J.-J."/>
            <person name="Yeo T."/>
        </authorList>
    </citation>
    <scope>NUCLEOTIDE SEQUENCE [LARGE SCALE GENOMIC DNA]</scope>
    <source>
        <strain evidence="14 15">MN07-A0370</strain>
    </source>
</reference>
<keyword evidence="7 12" id="KW-0479">Metal-binding</keyword>
<dbReference type="Pfam" id="PF00330">
    <property type="entry name" value="Aconitase"/>
    <property type="match status" value="1"/>
</dbReference>
<evidence type="ECO:0000256" key="11">
    <source>
        <dbReference type="ARBA" id="ARBA00023304"/>
    </source>
</evidence>
<dbReference type="GO" id="GO:0009098">
    <property type="term" value="P:L-leucine biosynthetic process"/>
    <property type="evidence" value="ECO:0007669"/>
    <property type="project" value="UniProtKB-UniRule"/>
</dbReference>
<dbReference type="AlphaFoldDB" id="A0A0K1JID7"/>
<feature type="binding site" evidence="12">
    <location>
        <position position="361"/>
    </location>
    <ligand>
        <name>[4Fe-4S] cluster</name>
        <dbReference type="ChEBI" id="CHEBI:49883"/>
    </ligand>
</feature>
<evidence type="ECO:0000313" key="15">
    <source>
        <dbReference type="Proteomes" id="UP000066480"/>
    </source>
</evidence>